<feature type="region of interest" description="Disordered" evidence="1">
    <location>
        <begin position="122"/>
        <end position="186"/>
    </location>
</feature>
<proteinExistence type="predicted"/>
<evidence type="ECO:0000313" key="2">
    <source>
        <dbReference type="EMBL" id="CAI10661.1"/>
    </source>
</evidence>
<dbReference type="AlphaFoldDB" id="Q5NWA3"/>
<sequence length="186" mass="20692">MASFYQKSQHSCGFAVTCGQREALFEACRLDAFEQQLQPRPVHLAARRPRPVRHEATRLEPLGPDAKPAAVPVQHLHLGRAPVDEHEQMPRQRILSHAVARQRIQAVEGFAHVDRAPVQMHPHRAFGKEHQPRTRCSTTPSPRSSFNSQREAPPEPSTPRSTNASCRAGPTATALPHTGPTIARQR</sequence>
<gene>
    <name evidence="2" type="ORF">p2A277</name>
</gene>
<dbReference type="EMBL" id="CR555308">
    <property type="protein sequence ID" value="CAI10661.1"/>
    <property type="molecule type" value="Genomic_DNA"/>
</dbReference>
<dbReference type="KEGG" id="eba:p2A277"/>
<keyword evidence="3" id="KW-1185">Reference proteome</keyword>
<feature type="compositionally biased region" description="Low complexity" evidence="1">
    <location>
        <begin position="134"/>
        <end position="145"/>
    </location>
</feature>
<dbReference type="Proteomes" id="UP000006552">
    <property type="component" value="Plasmid 2"/>
</dbReference>
<keyword evidence="2" id="KW-0614">Plasmid</keyword>
<evidence type="ECO:0000256" key="1">
    <source>
        <dbReference type="SAM" id="MobiDB-lite"/>
    </source>
</evidence>
<dbReference type="HOGENOM" id="CLU_1451632_0_0_4"/>
<reference evidence="2 3" key="1">
    <citation type="journal article" date="2005" name="Arch. Microbiol.">
        <title>The genome sequence of an anaerobic aromatic-degrading denitrifying bacterium, strain EbN1.</title>
        <authorList>
            <person name="Rabus R."/>
            <person name="Kube M."/>
            <person name="Heider J."/>
            <person name="Beck A."/>
            <person name="Heitmann K."/>
            <person name="Widdel F."/>
            <person name="Reinhardt R."/>
        </authorList>
    </citation>
    <scope>NUCLEOTIDE SEQUENCE [LARGE SCALE GENOMIC DNA]</scope>
    <source>
        <strain evidence="2 3">EbN1</strain>
        <plasmid evidence="3">Plasmid pAzo2</plasmid>
    </source>
</reference>
<evidence type="ECO:0000313" key="3">
    <source>
        <dbReference type="Proteomes" id="UP000006552"/>
    </source>
</evidence>
<protein>
    <submittedName>
        <fullName evidence="2">Uncharacterized protein</fullName>
    </submittedName>
</protein>
<name>Q5NWA3_AROAE</name>
<organism evidence="2 3">
    <name type="scientific">Aromatoleum aromaticum (strain DSM 19018 / LMG 30748 / EbN1)</name>
    <name type="common">Azoarcus sp. (strain EbN1)</name>
    <dbReference type="NCBI Taxonomy" id="76114"/>
    <lineage>
        <taxon>Bacteria</taxon>
        <taxon>Pseudomonadati</taxon>
        <taxon>Pseudomonadota</taxon>
        <taxon>Betaproteobacteria</taxon>
        <taxon>Rhodocyclales</taxon>
        <taxon>Rhodocyclaceae</taxon>
        <taxon>Aromatoleum</taxon>
    </lineage>
</organism>
<geneLocation type="plasmid" evidence="3">
    <name>pAzo2</name>
</geneLocation>
<accession>Q5NWA3</accession>